<dbReference type="InterPro" id="IPR011042">
    <property type="entry name" value="6-blade_b-propeller_TolB-like"/>
</dbReference>
<dbReference type="SUPFAM" id="SSF82171">
    <property type="entry name" value="DPP6 N-terminal domain-like"/>
    <property type="match status" value="1"/>
</dbReference>
<sequence length="658" mass="73037">MNAATAYPLRMKLSFLAIGVALAVLGCKKEAAAPTVAQSLKAYTIEQMMDNESVGGGSFSPDQSKLLVHSNRSGIYNLYTVPAAGGEFTALTASDSSSVFAISYFPRDERILFRMDNNGDEVFHIYLLEPDGSHRDLTPEEGARSLFYRWAKDKNSFYFGSNKRDANFMDLYRMDLETFKPTLLFQNDGGYELEAISPDEQYLALAKSINTNDSDLFLYHLGEGTTTRINAGQSANTAQDFTPDNTALLYTTDDGSEFAYLMKYHLADGTREKVLQRDWDITGSSFTENGKYQVTYINQDAKTTIEVMEAGTGKQLELPIPEGLDLSSVAFSDDERTMRFFAGGSHSPANLYVLDLEDQQMVRLTDVLNPEIDPAHLVRAEVVRFPSFDGLEIPAIYYRPHQASETQPAPALVWVHGGPGGQSRQGFNPLIQYLVNHGYAILAVNNRGSSGYGKTFYQMDDLNHGDKDLKDCIAGKDWLAGLPVIDGEKIGIIGGSYGGYMTMAALTFAPEEFGVGVNIFGVTNWIRTLRSIPPWWESFKEALYKELGDPYSADSVRLRAISPLFHTEQVTRPLMVLQGAQDPRVLQVESDEIVAGVRKNGVPVEYVLFEDEGHGFLKKENQVEGYRKILEFLDTHLKNAPVSPIRDNPMEGGALENE</sequence>
<keyword evidence="4" id="KW-0732">Signal</keyword>
<evidence type="ECO:0000313" key="8">
    <source>
        <dbReference type="Proteomes" id="UP001206312"/>
    </source>
</evidence>
<dbReference type="Proteomes" id="UP001206312">
    <property type="component" value="Unassembled WGS sequence"/>
</dbReference>
<dbReference type="InterPro" id="IPR023302">
    <property type="entry name" value="Pept_S9A_N"/>
</dbReference>
<dbReference type="EMBL" id="JAMXIB010000008">
    <property type="protein sequence ID" value="MCO5725350.1"/>
    <property type="molecule type" value="Genomic_DNA"/>
</dbReference>
<evidence type="ECO:0000256" key="3">
    <source>
        <dbReference type="ARBA" id="ARBA00022825"/>
    </source>
</evidence>
<dbReference type="PANTHER" id="PTHR42776">
    <property type="entry name" value="SERINE PEPTIDASE S9 FAMILY MEMBER"/>
    <property type="match status" value="1"/>
</dbReference>
<evidence type="ECO:0000259" key="6">
    <source>
        <dbReference type="Pfam" id="PF02897"/>
    </source>
</evidence>
<feature type="domain" description="Peptidase S9 prolyl oligopeptidase catalytic" evidence="5">
    <location>
        <begin position="430"/>
        <end position="639"/>
    </location>
</feature>
<dbReference type="InterPro" id="IPR029058">
    <property type="entry name" value="AB_hydrolase_fold"/>
</dbReference>
<evidence type="ECO:0000313" key="7">
    <source>
        <dbReference type="EMBL" id="MCO5725350.1"/>
    </source>
</evidence>
<evidence type="ECO:0000256" key="1">
    <source>
        <dbReference type="ARBA" id="ARBA00022670"/>
    </source>
</evidence>
<dbReference type="RefSeq" id="WP_252741720.1">
    <property type="nucleotide sequence ID" value="NZ_JAMXIB010000008.1"/>
</dbReference>
<dbReference type="Pfam" id="PF02897">
    <property type="entry name" value="Peptidase_S9_N"/>
    <property type="match status" value="1"/>
</dbReference>
<dbReference type="InterPro" id="IPR002470">
    <property type="entry name" value="Peptidase_S9A"/>
</dbReference>
<evidence type="ECO:0000256" key="2">
    <source>
        <dbReference type="ARBA" id="ARBA00022801"/>
    </source>
</evidence>
<dbReference type="Gene3D" id="3.40.50.1820">
    <property type="entry name" value="alpha/beta hydrolase"/>
    <property type="match status" value="1"/>
</dbReference>
<feature type="domain" description="Peptidase S9A N-terminal" evidence="6">
    <location>
        <begin position="98"/>
        <end position="360"/>
    </location>
</feature>
<accession>A0ABT1AZ75</accession>
<feature type="signal peptide" evidence="4">
    <location>
        <begin position="1"/>
        <end position="23"/>
    </location>
</feature>
<keyword evidence="3" id="KW-0720">Serine protease</keyword>
<proteinExistence type="predicted"/>
<name>A0ABT1AZ75_9FLAO</name>
<dbReference type="InterPro" id="IPR001375">
    <property type="entry name" value="Peptidase_S9_cat"/>
</dbReference>
<organism evidence="7 8">
    <name type="scientific">Robiginitalea marina</name>
    <dbReference type="NCBI Taxonomy" id="2954105"/>
    <lineage>
        <taxon>Bacteria</taxon>
        <taxon>Pseudomonadati</taxon>
        <taxon>Bacteroidota</taxon>
        <taxon>Flavobacteriia</taxon>
        <taxon>Flavobacteriales</taxon>
        <taxon>Flavobacteriaceae</taxon>
        <taxon>Robiginitalea</taxon>
    </lineage>
</organism>
<evidence type="ECO:0000259" key="5">
    <source>
        <dbReference type="Pfam" id="PF00326"/>
    </source>
</evidence>
<comment type="caution">
    <text evidence="7">The sequence shown here is derived from an EMBL/GenBank/DDBJ whole genome shotgun (WGS) entry which is preliminary data.</text>
</comment>
<reference evidence="7 8" key="1">
    <citation type="submission" date="2022-06" db="EMBL/GenBank/DDBJ databases">
        <authorList>
            <person name="Xuan X."/>
        </authorList>
    </citation>
    <scope>NUCLEOTIDE SEQUENCE [LARGE SCALE GENOMIC DNA]</scope>
    <source>
        <strain evidence="7 8">2V75</strain>
    </source>
</reference>
<gene>
    <name evidence="7" type="ORF">NG653_10815</name>
</gene>
<dbReference type="Gene3D" id="2.120.10.30">
    <property type="entry name" value="TolB, C-terminal domain"/>
    <property type="match status" value="2"/>
</dbReference>
<evidence type="ECO:0000256" key="4">
    <source>
        <dbReference type="SAM" id="SignalP"/>
    </source>
</evidence>
<dbReference type="PRINTS" id="PR00862">
    <property type="entry name" value="PROLIGOPTASE"/>
</dbReference>
<dbReference type="SUPFAM" id="SSF53474">
    <property type="entry name" value="alpha/beta-Hydrolases"/>
    <property type="match status" value="1"/>
</dbReference>
<feature type="chain" id="PRO_5047060047" evidence="4">
    <location>
        <begin position="24"/>
        <end position="658"/>
    </location>
</feature>
<keyword evidence="8" id="KW-1185">Reference proteome</keyword>
<dbReference type="Pfam" id="PF00326">
    <property type="entry name" value="Peptidase_S9"/>
    <property type="match status" value="1"/>
</dbReference>
<keyword evidence="2" id="KW-0378">Hydrolase</keyword>
<keyword evidence="1" id="KW-0645">Protease</keyword>
<protein>
    <submittedName>
        <fullName evidence="7">Prolyl oligopeptidase family serine peptidase</fullName>
    </submittedName>
</protein>
<dbReference type="PANTHER" id="PTHR42776:SF27">
    <property type="entry name" value="DIPEPTIDYL PEPTIDASE FAMILY MEMBER 6"/>
    <property type="match status" value="1"/>
</dbReference>